<keyword evidence="4" id="KW-0067">ATP-binding</keyword>
<reference evidence="7" key="1">
    <citation type="journal article" date="2014" name="Front. Microbiol.">
        <title>High frequency of phylogenetically diverse reductive dehalogenase-homologous genes in deep subseafloor sedimentary metagenomes.</title>
        <authorList>
            <person name="Kawai M."/>
            <person name="Futagami T."/>
            <person name="Toyoda A."/>
            <person name="Takaki Y."/>
            <person name="Nishi S."/>
            <person name="Hori S."/>
            <person name="Arai W."/>
            <person name="Tsubouchi T."/>
            <person name="Morono Y."/>
            <person name="Uchiyama I."/>
            <person name="Ito T."/>
            <person name="Fujiyama A."/>
            <person name="Inagaki F."/>
            <person name="Takami H."/>
        </authorList>
    </citation>
    <scope>NUCLEOTIDE SEQUENCE</scope>
    <source>
        <strain evidence="7">Expedition CK06-06</strain>
    </source>
</reference>
<keyword evidence="3" id="KW-0347">Helicase</keyword>
<protein>
    <recommendedName>
        <fullName evidence="6">UvrD-like helicase ATP-binding domain-containing protein</fullName>
    </recommendedName>
</protein>
<dbReference type="SUPFAM" id="SSF52540">
    <property type="entry name" value="P-loop containing nucleoside triphosphate hydrolases"/>
    <property type="match status" value="1"/>
</dbReference>
<dbReference type="GO" id="GO:0005524">
    <property type="term" value="F:ATP binding"/>
    <property type="evidence" value="ECO:0007669"/>
    <property type="project" value="UniProtKB-KW"/>
</dbReference>
<accession>X1CVL0</accession>
<name>X1CVL0_9ZZZZ</name>
<dbReference type="InterPro" id="IPR027417">
    <property type="entry name" value="P-loop_NTPase"/>
</dbReference>
<dbReference type="Gene3D" id="3.40.50.300">
    <property type="entry name" value="P-loop containing nucleotide triphosphate hydrolases"/>
    <property type="match status" value="1"/>
</dbReference>
<keyword evidence="5" id="KW-0238">DNA-binding</keyword>
<proteinExistence type="predicted"/>
<evidence type="ECO:0000259" key="6">
    <source>
        <dbReference type="Pfam" id="PF00580"/>
    </source>
</evidence>
<dbReference type="GO" id="GO:0003677">
    <property type="term" value="F:DNA binding"/>
    <property type="evidence" value="ECO:0007669"/>
    <property type="project" value="UniProtKB-KW"/>
</dbReference>
<dbReference type="InterPro" id="IPR014016">
    <property type="entry name" value="UvrD-like_ATP-bd"/>
</dbReference>
<keyword evidence="2" id="KW-0378">Hydrolase</keyword>
<dbReference type="GO" id="GO:0043138">
    <property type="term" value="F:3'-5' DNA helicase activity"/>
    <property type="evidence" value="ECO:0007669"/>
    <property type="project" value="TreeGrafter"/>
</dbReference>
<dbReference type="AlphaFoldDB" id="X1CVL0"/>
<dbReference type="GO" id="GO:0016787">
    <property type="term" value="F:hydrolase activity"/>
    <property type="evidence" value="ECO:0007669"/>
    <property type="project" value="UniProtKB-KW"/>
</dbReference>
<organism evidence="7">
    <name type="scientific">marine sediment metagenome</name>
    <dbReference type="NCBI Taxonomy" id="412755"/>
    <lineage>
        <taxon>unclassified sequences</taxon>
        <taxon>metagenomes</taxon>
        <taxon>ecological metagenomes</taxon>
    </lineage>
</organism>
<evidence type="ECO:0000256" key="5">
    <source>
        <dbReference type="ARBA" id="ARBA00023125"/>
    </source>
</evidence>
<evidence type="ECO:0000256" key="4">
    <source>
        <dbReference type="ARBA" id="ARBA00022840"/>
    </source>
</evidence>
<evidence type="ECO:0000256" key="2">
    <source>
        <dbReference type="ARBA" id="ARBA00022801"/>
    </source>
</evidence>
<dbReference type="InterPro" id="IPR013986">
    <property type="entry name" value="DExx_box_DNA_helicase_dom_sf"/>
</dbReference>
<gene>
    <name evidence="7" type="ORF">S01H4_59868</name>
</gene>
<comment type="caution">
    <text evidence="7">The sequence shown here is derived from an EMBL/GenBank/DDBJ whole genome shotgun (WGS) entry which is preliminary data.</text>
</comment>
<evidence type="ECO:0000313" key="7">
    <source>
        <dbReference type="EMBL" id="GAH11872.1"/>
    </source>
</evidence>
<dbReference type="PANTHER" id="PTHR11070:SF2">
    <property type="entry name" value="ATP-DEPENDENT DNA HELICASE SRS2"/>
    <property type="match status" value="1"/>
</dbReference>
<feature type="non-terminal residue" evidence="7">
    <location>
        <position position="196"/>
    </location>
</feature>
<dbReference type="Pfam" id="PF00580">
    <property type="entry name" value="UvrD-helicase"/>
    <property type="match status" value="1"/>
</dbReference>
<evidence type="ECO:0000256" key="3">
    <source>
        <dbReference type="ARBA" id="ARBA00022806"/>
    </source>
</evidence>
<feature type="non-terminal residue" evidence="7">
    <location>
        <position position="1"/>
    </location>
</feature>
<keyword evidence="1" id="KW-0547">Nucleotide-binding</keyword>
<sequence length="196" mass="23637">RRVKAYERIGVPLHKIGYFAFTRKAAEEARKRIDVSEKEVPYFQTIHAFCYHLLGLNEEDIMQPYHYEDLGKKLNIRVSFNDKYNEEETHFLTCNNPYFQMIQKSINKDITIREEFDLNEHDKKQVEDFDTLNHIYQNLQVYKQKNNLFDFNDIVKAVLNSDKIPVFRAIFIDEAQDLSPLQWQLYDKLKYHCEQM</sequence>
<dbReference type="PANTHER" id="PTHR11070">
    <property type="entry name" value="UVRD / RECB / PCRA DNA HELICASE FAMILY MEMBER"/>
    <property type="match status" value="1"/>
</dbReference>
<dbReference type="GO" id="GO:0000725">
    <property type="term" value="P:recombinational repair"/>
    <property type="evidence" value="ECO:0007669"/>
    <property type="project" value="TreeGrafter"/>
</dbReference>
<dbReference type="InterPro" id="IPR000212">
    <property type="entry name" value="DNA_helicase_UvrD/REP"/>
</dbReference>
<dbReference type="EMBL" id="BART01035185">
    <property type="protein sequence ID" value="GAH11872.1"/>
    <property type="molecule type" value="Genomic_DNA"/>
</dbReference>
<feature type="domain" description="UvrD-like helicase ATP-binding" evidence="6">
    <location>
        <begin position="14"/>
        <end position="191"/>
    </location>
</feature>
<dbReference type="Gene3D" id="1.10.10.160">
    <property type="match status" value="1"/>
</dbReference>
<evidence type="ECO:0000256" key="1">
    <source>
        <dbReference type="ARBA" id="ARBA00022741"/>
    </source>
</evidence>